<name>A0A1B6PS47_SORBI</name>
<dbReference type="Gramene" id="KXG28494">
    <property type="protein sequence ID" value="KXG28494"/>
    <property type="gene ID" value="SORBI_3005G129000"/>
</dbReference>
<accession>A0A1B6PS47</accession>
<feature type="signal peptide" evidence="1">
    <location>
        <begin position="1"/>
        <end position="33"/>
    </location>
</feature>
<gene>
    <name evidence="2" type="ORF">SORBI_3005G129000</name>
</gene>
<dbReference type="Proteomes" id="UP000000768">
    <property type="component" value="Chromosome 5"/>
</dbReference>
<keyword evidence="1" id="KW-0732">Signal</keyword>
<dbReference type="EMBL" id="CM000764">
    <property type="protein sequence ID" value="KXG28494.1"/>
    <property type="molecule type" value="Genomic_DNA"/>
</dbReference>
<reference evidence="2 3" key="1">
    <citation type="journal article" date="2009" name="Nature">
        <title>The Sorghum bicolor genome and the diversification of grasses.</title>
        <authorList>
            <person name="Paterson A.H."/>
            <person name="Bowers J.E."/>
            <person name="Bruggmann R."/>
            <person name="Dubchak I."/>
            <person name="Grimwood J."/>
            <person name="Gundlach H."/>
            <person name="Haberer G."/>
            <person name="Hellsten U."/>
            <person name="Mitros T."/>
            <person name="Poliakov A."/>
            <person name="Schmutz J."/>
            <person name="Spannagl M."/>
            <person name="Tang H."/>
            <person name="Wang X."/>
            <person name="Wicker T."/>
            <person name="Bharti A.K."/>
            <person name="Chapman J."/>
            <person name="Feltus F.A."/>
            <person name="Gowik U."/>
            <person name="Grigoriev I.V."/>
            <person name="Lyons E."/>
            <person name="Maher C.A."/>
            <person name="Martis M."/>
            <person name="Narechania A."/>
            <person name="Otillar R.P."/>
            <person name="Penning B.W."/>
            <person name="Salamov A.A."/>
            <person name="Wang Y."/>
            <person name="Zhang L."/>
            <person name="Carpita N.C."/>
            <person name="Freeling M."/>
            <person name="Gingle A.R."/>
            <person name="Hash C.T."/>
            <person name="Keller B."/>
            <person name="Klein P."/>
            <person name="Kresovich S."/>
            <person name="McCann M.C."/>
            <person name="Ming R."/>
            <person name="Peterson D.G."/>
            <person name="Mehboob-ur-Rahman"/>
            <person name="Ware D."/>
            <person name="Westhoff P."/>
            <person name="Mayer K.F."/>
            <person name="Messing J."/>
            <person name="Rokhsar D.S."/>
        </authorList>
    </citation>
    <scope>NUCLEOTIDE SEQUENCE [LARGE SCALE GENOMIC DNA]</scope>
    <source>
        <strain evidence="3">cv. BTx623</strain>
    </source>
</reference>
<dbReference type="AlphaFoldDB" id="A0A1B6PS47"/>
<reference evidence="3" key="2">
    <citation type="journal article" date="2018" name="Plant J.">
        <title>The Sorghum bicolor reference genome: improved assembly, gene annotations, a transcriptome atlas, and signatures of genome organization.</title>
        <authorList>
            <person name="McCormick R.F."/>
            <person name="Truong S.K."/>
            <person name="Sreedasyam A."/>
            <person name="Jenkins J."/>
            <person name="Shu S."/>
            <person name="Sims D."/>
            <person name="Kennedy M."/>
            <person name="Amirebrahimi M."/>
            <person name="Weers B.D."/>
            <person name="McKinley B."/>
            <person name="Mattison A."/>
            <person name="Morishige D.T."/>
            <person name="Grimwood J."/>
            <person name="Schmutz J."/>
            <person name="Mullet J.E."/>
        </authorList>
    </citation>
    <scope>NUCLEOTIDE SEQUENCE [LARGE SCALE GENOMIC DNA]</scope>
    <source>
        <strain evidence="3">cv. BTx623</strain>
    </source>
</reference>
<evidence type="ECO:0000313" key="2">
    <source>
        <dbReference type="EMBL" id="KXG28494.1"/>
    </source>
</evidence>
<dbReference type="InParanoid" id="A0A1B6PS47"/>
<protein>
    <submittedName>
        <fullName evidence="2">Uncharacterized protein</fullName>
    </submittedName>
</protein>
<proteinExistence type="predicted"/>
<evidence type="ECO:0000256" key="1">
    <source>
        <dbReference type="SAM" id="SignalP"/>
    </source>
</evidence>
<organism evidence="2 3">
    <name type="scientific">Sorghum bicolor</name>
    <name type="common">Sorghum</name>
    <name type="synonym">Sorghum vulgare</name>
    <dbReference type="NCBI Taxonomy" id="4558"/>
    <lineage>
        <taxon>Eukaryota</taxon>
        <taxon>Viridiplantae</taxon>
        <taxon>Streptophyta</taxon>
        <taxon>Embryophyta</taxon>
        <taxon>Tracheophyta</taxon>
        <taxon>Spermatophyta</taxon>
        <taxon>Magnoliopsida</taxon>
        <taxon>Liliopsida</taxon>
        <taxon>Poales</taxon>
        <taxon>Poaceae</taxon>
        <taxon>PACMAD clade</taxon>
        <taxon>Panicoideae</taxon>
        <taxon>Andropogonodae</taxon>
        <taxon>Andropogoneae</taxon>
        <taxon>Sorghinae</taxon>
        <taxon>Sorghum</taxon>
    </lineage>
</organism>
<sequence length="81" mass="8390">MHYQSLGRGTTMGAKLLLVVFLVITTAGHPIWAQEGITQETADLVQQTIEAGLQTLSGTVKAGLAATATTVRALLLDGVIG</sequence>
<evidence type="ECO:0000313" key="3">
    <source>
        <dbReference type="Proteomes" id="UP000000768"/>
    </source>
</evidence>
<keyword evidence="3" id="KW-1185">Reference proteome</keyword>
<feature type="chain" id="PRO_5008589100" evidence="1">
    <location>
        <begin position="34"/>
        <end position="81"/>
    </location>
</feature>